<dbReference type="InterPro" id="IPR019864">
    <property type="entry name" value="Motility-assoc_ABC_GldA"/>
</dbReference>
<protein>
    <submittedName>
        <fullName evidence="6">Gliding motility-associated ABC transporter ATP-binding subunit GldA</fullName>
    </submittedName>
</protein>
<dbReference type="CDD" id="cd03230">
    <property type="entry name" value="ABC_DR_subfamily_A"/>
    <property type="match status" value="1"/>
</dbReference>
<comment type="similarity">
    <text evidence="1">Belongs to the ABC transporter superfamily.</text>
</comment>
<dbReference type="PANTHER" id="PTHR43335:SF4">
    <property type="entry name" value="ABC TRANSPORTER, ATP-BINDING PROTEIN"/>
    <property type="match status" value="1"/>
</dbReference>
<dbReference type="GO" id="GO:0005524">
    <property type="term" value="F:ATP binding"/>
    <property type="evidence" value="ECO:0007669"/>
    <property type="project" value="UniProtKB-KW"/>
</dbReference>
<evidence type="ECO:0000256" key="2">
    <source>
        <dbReference type="ARBA" id="ARBA00022448"/>
    </source>
</evidence>
<dbReference type="EMBL" id="JBHUOZ010000001">
    <property type="protein sequence ID" value="MFD2919482.1"/>
    <property type="molecule type" value="Genomic_DNA"/>
</dbReference>
<evidence type="ECO:0000313" key="6">
    <source>
        <dbReference type="EMBL" id="MFD2919482.1"/>
    </source>
</evidence>
<keyword evidence="2" id="KW-0813">Transport</keyword>
<dbReference type="PROSITE" id="PS50893">
    <property type="entry name" value="ABC_TRANSPORTER_2"/>
    <property type="match status" value="1"/>
</dbReference>
<organism evidence="6 7">
    <name type="scientific">Terrimonas rubra</name>
    <dbReference type="NCBI Taxonomy" id="1035890"/>
    <lineage>
        <taxon>Bacteria</taxon>
        <taxon>Pseudomonadati</taxon>
        <taxon>Bacteroidota</taxon>
        <taxon>Chitinophagia</taxon>
        <taxon>Chitinophagales</taxon>
        <taxon>Chitinophagaceae</taxon>
        <taxon>Terrimonas</taxon>
    </lineage>
</organism>
<dbReference type="SMART" id="SM00382">
    <property type="entry name" value="AAA"/>
    <property type="match status" value="1"/>
</dbReference>
<dbReference type="NCBIfam" id="TIGR03522">
    <property type="entry name" value="GldA_ABC_ATP"/>
    <property type="match status" value="1"/>
</dbReference>
<reference evidence="7" key="1">
    <citation type="journal article" date="2019" name="Int. J. Syst. Evol. Microbiol.">
        <title>The Global Catalogue of Microorganisms (GCM) 10K type strain sequencing project: providing services to taxonomists for standard genome sequencing and annotation.</title>
        <authorList>
            <consortium name="The Broad Institute Genomics Platform"/>
            <consortium name="The Broad Institute Genome Sequencing Center for Infectious Disease"/>
            <person name="Wu L."/>
            <person name="Ma J."/>
        </authorList>
    </citation>
    <scope>NUCLEOTIDE SEQUENCE [LARGE SCALE GENOMIC DNA]</scope>
    <source>
        <strain evidence="7">KCTC 23299</strain>
    </source>
</reference>
<sequence>MSIQVNALVKEYGQQKAVNNISFQVGKGEIVGFLGPNGAGKSTTMKILTGYLQATKGTALVCGIDVAIDPLAAKKKIGYLPESNALYYDMYIKEYLAFIAETHEVKNIKEQVAKVIQLVGLTPEQHKKVGQLSKGYKQRVGLAAALIHDPEVLILDEPTSGLDPNQIIEIREVIKQQGQNKTVLFSSHILQEVEAICDRVVIINKGNLVADDKIANLQQTDNKHQAVLVQFKQPVDITTLQQLTGVDEALVVQGNVYQLLCSNAETVKKQVLQLAIDNSLDILSLQTGNQSLENVFRQLTGNNNAV</sequence>
<accession>A0ABW6A402</accession>
<dbReference type="SUPFAM" id="SSF52540">
    <property type="entry name" value="P-loop containing nucleoside triphosphate hydrolases"/>
    <property type="match status" value="1"/>
</dbReference>
<gene>
    <name evidence="6" type="primary">gldA</name>
    <name evidence="6" type="ORF">ACFS6H_07190</name>
</gene>
<keyword evidence="7" id="KW-1185">Reference proteome</keyword>
<evidence type="ECO:0000259" key="5">
    <source>
        <dbReference type="PROSITE" id="PS50893"/>
    </source>
</evidence>
<evidence type="ECO:0000313" key="7">
    <source>
        <dbReference type="Proteomes" id="UP001597511"/>
    </source>
</evidence>
<name>A0ABW6A402_9BACT</name>
<proteinExistence type="inferred from homology"/>
<comment type="caution">
    <text evidence="6">The sequence shown here is derived from an EMBL/GenBank/DDBJ whole genome shotgun (WGS) entry which is preliminary data.</text>
</comment>
<dbReference type="InterPro" id="IPR003439">
    <property type="entry name" value="ABC_transporter-like_ATP-bd"/>
</dbReference>
<dbReference type="Pfam" id="PF00005">
    <property type="entry name" value="ABC_tran"/>
    <property type="match status" value="1"/>
</dbReference>
<dbReference type="InterPro" id="IPR003593">
    <property type="entry name" value="AAA+_ATPase"/>
</dbReference>
<keyword evidence="4 6" id="KW-0067">ATP-binding</keyword>
<dbReference type="RefSeq" id="WP_386096712.1">
    <property type="nucleotide sequence ID" value="NZ_JBHUOZ010000001.1"/>
</dbReference>
<evidence type="ECO:0000256" key="4">
    <source>
        <dbReference type="ARBA" id="ARBA00022840"/>
    </source>
</evidence>
<dbReference type="Gene3D" id="3.40.50.300">
    <property type="entry name" value="P-loop containing nucleotide triphosphate hydrolases"/>
    <property type="match status" value="1"/>
</dbReference>
<dbReference type="InterPro" id="IPR027417">
    <property type="entry name" value="P-loop_NTPase"/>
</dbReference>
<dbReference type="Proteomes" id="UP001597511">
    <property type="component" value="Unassembled WGS sequence"/>
</dbReference>
<keyword evidence="3" id="KW-0547">Nucleotide-binding</keyword>
<evidence type="ECO:0000256" key="1">
    <source>
        <dbReference type="ARBA" id="ARBA00005417"/>
    </source>
</evidence>
<feature type="domain" description="ABC transporter" evidence="5">
    <location>
        <begin position="3"/>
        <end position="230"/>
    </location>
</feature>
<dbReference type="PANTHER" id="PTHR43335">
    <property type="entry name" value="ABC TRANSPORTER, ATP-BINDING PROTEIN"/>
    <property type="match status" value="1"/>
</dbReference>
<evidence type="ECO:0000256" key="3">
    <source>
        <dbReference type="ARBA" id="ARBA00022741"/>
    </source>
</evidence>